<dbReference type="SMART" id="SM00755">
    <property type="entry name" value="Grip"/>
    <property type="match status" value="1"/>
</dbReference>
<evidence type="ECO:0000256" key="7">
    <source>
        <dbReference type="SAM" id="MobiDB-lite"/>
    </source>
</evidence>
<dbReference type="InterPro" id="IPR051952">
    <property type="entry name" value="Golgi-autophagy_related"/>
</dbReference>
<evidence type="ECO:0000256" key="2">
    <source>
        <dbReference type="ARBA" id="ARBA00004496"/>
    </source>
</evidence>
<comment type="subcellular location">
    <subcellularLocation>
        <location evidence="2">Cytoplasm</location>
    </subcellularLocation>
    <subcellularLocation>
        <location evidence="1">Endomembrane system</location>
        <topology evidence="1">Peripheral membrane protein</topology>
    </subcellularLocation>
</comment>
<dbReference type="GeneID" id="112043662"/>
<evidence type="ECO:0000256" key="6">
    <source>
        <dbReference type="SAM" id="Coils"/>
    </source>
</evidence>
<dbReference type="Proteomes" id="UP001652582">
    <property type="component" value="Chromosome 9"/>
</dbReference>
<proteinExistence type="predicted"/>
<evidence type="ECO:0000256" key="4">
    <source>
        <dbReference type="ARBA" id="ARBA00023054"/>
    </source>
</evidence>
<organism evidence="9 10">
    <name type="scientific">Bicyclus anynana</name>
    <name type="common">Squinting bush brown butterfly</name>
    <dbReference type="NCBI Taxonomy" id="110368"/>
    <lineage>
        <taxon>Eukaryota</taxon>
        <taxon>Metazoa</taxon>
        <taxon>Ecdysozoa</taxon>
        <taxon>Arthropoda</taxon>
        <taxon>Hexapoda</taxon>
        <taxon>Insecta</taxon>
        <taxon>Pterygota</taxon>
        <taxon>Neoptera</taxon>
        <taxon>Endopterygota</taxon>
        <taxon>Lepidoptera</taxon>
        <taxon>Glossata</taxon>
        <taxon>Ditrysia</taxon>
        <taxon>Papilionoidea</taxon>
        <taxon>Nymphalidae</taxon>
        <taxon>Satyrinae</taxon>
        <taxon>Satyrini</taxon>
        <taxon>Mycalesina</taxon>
        <taxon>Bicyclus</taxon>
    </lineage>
</organism>
<evidence type="ECO:0000256" key="1">
    <source>
        <dbReference type="ARBA" id="ARBA00004184"/>
    </source>
</evidence>
<evidence type="ECO:0000259" key="8">
    <source>
        <dbReference type="PROSITE" id="PS50913"/>
    </source>
</evidence>
<dbReference type="Gene3D" id="1.10.220.60">
    <property type="entry name" value="GRIP domain"/>
    <property type="match status" value="1"/>
</dbReference>
<keyword evidence="5" id="KW-0472">Membrane</keyword>
<dbReference type="InterPro" id="IPR000237">
    <property type="entry name" value="GRIP_dom"/>
</dbReference>
<accession>A0ABM3LJU4</accession>
<reference evidence="10" key="1">
    <citation type="submission" date="2025-08" db="UniProtKB">
        <authorList>
            <consortium name="RefSeq"/>
        </authorList>
    </citation>
    <scope>IDENTIFICATION</scope>
</reference>
<dbReference type="PANTHER" id="PTHR23157:SF25">
    <property type="entry name" value="GRIP AND COILED-COIL DOMAIN-CONTAINING PROTEIN 1"/>
    <property type="match status" value="1"/>
</dbReference>
<protein>
    <submittedName>
        <fullName evidence="10">GRIP and coiled-coil domain-containing protein 1</fullName>
    </submittedName>
</protein>
<feature type="coiled-coil region" evidence="6">
    <location>
        <begin position="367"/>
        <end position="472"/>
    </location>
</feature>
<dbReference type="Pfam" id="PF01465">
    <property type="entry name" value="GRIP"/>
    <property type="match status" value="1"/>
</dbReference>
<feature type="coiled-coil region" evidence="6">
    <location>
        <begin position="34"/>
        <end position="114"/>
    </location>
</feature>
<evidence type="ECO:0000256" key="3">
    <source>
        <dbReference type="ARBA" id="ARBA00022490"/>
    </source>
</evidence>
<name>A0ABM3LJU4_BICAN</name>
<feature type="domain" description="GRIP" evidence="8">
    <location>
        <begin position="569"/>
        <end position="619"/>
    </location>
</feature>
<keyword evidence="4 6" id="KW-0175">Coiled coil</keyword>
<dbReference type="PANTHER" id="PTHR23157">
    <property type="entry name" value="GRIP AND COILED-COIL DOMAIN-CONTAINING PROTEIN 1"/>
    <property type="match status" value="1"/>
</dbReference>
<evidence type="ECO:0000256" key="5">
    <source>
        <dbReference type="ARBA" id="ARBA00023136"/>
    </source>
</evidence>
<evidence type="ECO:0000313" key="10">
    <source>
        <dbReference type="RefSeq" id="XP_052739330.1"/>
    </source>
</evidence>
<evidence type="ECO:0000313" key="9">
    <source>
        <dbReference type="Proteomes" id="UP001652582"/>
    </source>
</evidence>
<dbReference type="PROSITE" id="PS50913">
    <property type="entry name" value="GRIP"/>
    <property type="match status" value="1"/>
</dbReference>
<feature type="compositionally biased region" description="Basic and acidic residues" evidence="7">
    <location>
        <begin position="154"/>
        <end position="167"/>
    </location>
</feature>
<keyword evidence="9" id="KW-1185">Reference proteome</keyword>
<gene>
    <name evidence="10" type="primary">LOC112043662</name>
</gene>
<dbReference type="RefSeq" id="XP_052739330.1">
    <property type="nucleotide sequence ID" value="XM_052883370.1"/>
</dbReference>
<keyword evidence="3" id="KW-0963">Cytoplasm</keyword>
<feature type="region of interest" description="Disordered" evidence="7">
    <location>
        <begin position="154"/>
        <end position="179"/>
    </location>
</feature>
<feature type="coiled-coil region" evidence="6">
    <location>
        <begin position="523"/>
        <end position="568"/>
    </location>
</feature>
<sequence>MESLSKQELIATITKQADQIKRYEGRLRDVVAAYKGLVKEKEALELSLKALNKTETTDNASEDSVAALTLSLSTLSEEKARMEEAFQSDKKVTREKYENMISQMREETKTLVQQHLAEVGNLKAKISYEIQEREKERADHTAMLKELHMKLNKERKSKEKLEDKAVHSSEAQASQAELEKRVRDLNSSLEASQRRLHRAEARTVETPALLVRLQQQLALLEQSHSIAIREEQIKAKRAEESARKVCARQEERVALLEGKLAELSLTIGEYDLRRRRDQALIQQLRDSLSGRLLDKIGGGGNEETQKSETDNEKLADSEYLHTLIDKIHILKKELIAENDKLGHPVDMSTVFKLDGYENIHTKCKQEIECLKMEFENYKIQNARVRESGEEVESEMEDLKSEVAMLKEKMETYVLMLEEEKQDKADSLRLHEEKLKSEREYHKEVVSDLKTRIQSLEKQVQTQRDRYATLLEETDNYIRSRNDRSRKVSSEEGWKDGHGVLNDVSAPPHMLHYAHELARKDLDITQLRREKHILEGHYRDCQREATIEKERFKEVIRTLKEEIDRLRRIQSREGANLEYLKNVVMAYLMSTDYAGRRHMLNAIAAVLHFTNNERKMVFNTL</sequence>